<dbReference type="Proteomes" id="UP001177670">
    <property type="component" value="Unassembled WGS sequence"/>
</dbReference>
<dbReference type="SMART" id="SM00248">
    <property type="entry name" value="ANK"/>
    <property type="match status" value="1"/>
</dbReference>
<accession>A0AA40KW50</accession>
<feature type="repeat" description="ANK" evidence="1">
    <location>
        <begin position="92"/>
        <end position="124"/>
    </location>
</feature>
<keyword evidence="1" id="KW-0040">ANK repeat</keyword>
<feature type="transmembrane region" description="Helical" evidence="2">
    <location>
        <begin position="228"/>
        <end position="247"/>
    </location>
</feature>
<organism evidence="3 4">
    <name type="scientific">Melipona bicolor</name>
    <dbReference type="NCBI Taxonomy" id="60889"/>
    <lineage>
        <taxon>Eukaryota</taxon>
        <taxon>Metazoa</taxon>
        <taxon>Ecdysozoa</taxon>
        <taxon>Arthropoda</taxon>
        <taxon>Hexapoda</taxon>
        <taxon>Insecta</taxon>
        <taxon>Pterygota</taxon>
        <taxon>Neoptera</taxon>
        <taxon>Endopterygota</taxon>
        <taxon>Hymenoptera</taxon>
        <taxon>Apocrita</taxon>
        <taxon>Aculeata</taxon>
        <taxon>Apoidea</taxon>
        <taxon>Anthophila</taxon>
        <taxon>Apidae</taxon>
        <taxon>Melipona</taxon>
    </lineage>
</organism>
<dbReference type="AlphaFoldDB" id="A0AA40KW50"/>
<dbReference type="InterPro" id="IPR002110">
    <property type="entry name" value="Ankyrin_rpt"/>
</dbReference>
<name>A0AA40KW50_9HYME</name>
<keyword evidence="2" id="KW-0472">Membrane</keyword>
<evidence type="ECO:0000313" key="3">
    <source>
        <dbReference type="EMBL" id="KAK1134803.1"/>
    </source>
</evidence>
<gene>
    <name evidence="3" type="ORF">K0M31_007574</name>
</gene>
<keyword evidence="2" id="KW-1133">Transmembrane helix</keyword>
<evidence type="ECO:0000256" key="2">
    <source>
        <dbReference type="SAM" id="Phobius"/>
    </source>
</evidence>
<dbReference type="EMBL" id="JAHYIQ010000002">
    <property type="protein sequence ID" value="KAK1134803.1"/>
    <property type="molecule type" value="Genomic_DNA"/>
</dbReference>
<feature type="transmembrane region" description="Helical" evidence="2">
    <location>
        <begin position="28"/>
        <end position="45"/>
    </location>
</feature>
<evidence type="ECO:0000256" key="1">
    <source>
        <dbReference type="PROSITE-ProRule" id="PRU00023"/>
    </source>
</evidence>
<sequence>MELWSGSRWNNYGSVEQDPLNSVVKRVLGPYVLQVGILALLFVYANNGADSSDRNAIERGSRGYMSLENWNWAKVEDRRVLDEIRRGRKESIERTSLHEAVKNNHAEVVKLLVEACANVSNEDVRRVAPLVLAGFTTERKNSSEIYKYSSIVQILVSAKASPNIAYLDTATMNMKQTILQHSLVEMYLWVKWSKLRIYFYSLLFVHALLVFSLSGYSITILQPEINSIPWNVIHGFSSCLLLFYNPVMQSGNPARLDANDAVNRPRSKVWTLRAHVLYRTEEHSEGQ</sequence>
<dbReference type="Pfam" id="PF00023">
    <property type="entry name" value="Ank"/>
    <property type="match status" value="1"/>
</dbReference>
<protein>
    <submittedName>
        <fullName evidence="3">Uncharacterized protein</fullName>
    </submittedName>
</protein>
<keyword evidence="4" id="KW-1185">Reference proteome</keyword>
<feature type="transmembrane region" description="Helical" evidence="2">
    <location>
        <begin position="197"/>
        <end position="216"/>
    </location>
</feature>
<dbReference type="Gene3D" id="1.25.40.20">
    <property type="entry name" value="Ankyrin repeat-containing domain"/>
    <property type="match status" value="1"/>
</dbReference>
<dbReference type="PROSITE" id="PS50088">
    <property type="entry name" value="ANK_REPEAT"/>
    <property type="match status" value="1"/>
</dbReference>
<reference evidence="3" key="1">
    <citation type="submission" date="2021-10" db="EMBL/GenBank/DDBJ databases">
        <title>Melipona bicolor Genome sequencing and assembly.</title>
        <authorList>
            <person name="Araujo N.S."/>
            <person name="Arias M.C."/>
        </authorList>
    </citation>
    <scope>NUCLEOTIDE SEQUENCE</scope>
    <source>
        <strain evidence="3">USP_2M_L1-L4_2017</strain>
        <tissue evidence="3">Whole body</tissue>
    </source>
</reference>
<proteinExistence type="predicted"/>
<dbReference type="SUPFAM" id="SSF48403">
    <property type="entry name" value="Ankyrin repeat"/>
    <property type="match status" value="1"/>
</dbReference>
<dbReference type="InterPro" id="IPR036770">
    <property type="entry name" value="Ankyrin_rpt-contain_sf"/>
</dbReference>
<evidence type="ECO:0000313" key="4">
    <source>
        <dbReference type="Proteomes" id="UP001177670"/>
    </source>
</evidence>
<comment type="caution">
    <text evidence="3">The sequence shown here is derived from an EMBL/GenBank/DDBJ whole genome shotgun (WGS) entry which is preliminary data.</text>
</comment>
<dbReference type="PROSITE" id="PS50297">
    <property type="entry name" value="ANK_REP_REGION"/>
    <property type="match status" value="1"/>
</dbReference>
<keyword evidence="2" id="KW-0812">Transmembrane</keyword>